<organism evidence="1">
    <name type="scientific">Dinoroseobacter phage vB_DshS_R26L</name>
    <dbReference type="NCBI Taxonomy" id="3161158"/>
    <lineage>
        <taxon>Viruses</taxon>
        <taxon>Duplodnaviria</taxon>
        <taxon>Heunggongvirae</taxon>
        <taxon>Uroviricota</taxon>
        <taxon>Caudoviricetes</taxon>
        <taxon>Nanhaivirus</taxon>
    </lineage>
</organism>
<proteinExistence type="predicted"/>
<gene>
    <name evidence="1" type="ORF">vBDshSR26L_18</name>
</gene>
<accession>A0AAU7VGA0</accession>
<reference evidence="1" key="1">
    <citation type="submission" date="2024-06" db="EMBL/GenBank/DDBJ databases">
        <authorList>
            <person name="Lu L."/>
            <person name="Wei N."/>
            <person name="Zhang R."/>
        </authorList>
    </citation>
    <scope>NUCLEOTIDE SEQUENCE</scope>
</reference>
<dbReference type="EMBL" id="PP882867">
    <property type="protein sequence ID" value="XBW75333.1"/>
    <property type="molecule type" value="Genomic_DNA"/>
</dbReference>
<name>A0AAU7VGA0_9CAUD</name>
<sequence>MSRSKDDRIETLISRLSGTCNSMESECEALDLSDLDDDVTTAVDQAIFCCTQCSWWCPIDEESSEDAGWDELICRDCVEDL</sequence>
<protein>
    <submittedName>
        <fullName evidence="1">Uncharacterized protein</fullName>
    </submittedName>
</protein>
<evidence type="ECO:0000313" key="1">
    <source>
        <dbReference type="EMBL" id="XBW75333.1"/>
    </source>
</evidence>